<proteinExistence type="predicted"/>
<dbReference type="OrthoDB" id="1646772at2759"/>
<accession>A0A834WLB4</accession>
<protein>
    <submittedName>
        <fullName evidence="2">Glycoside hydrolase, family 47</fullName>
    </submittedName>
</protein>
<feature type="region of interest" description="Disordered" evidence="1">
    <location>
        <begin position="207"/>
        <end position="240"/>
    </location>
</feature>
<dbReference type="PANTHER" id="PTHR31973">
    <property type="entry name" value="POLYPROTEIN, PUTATIVE-RELATED"/>
    <property type="match status" value="1"/>
</dbReference>
<dbReference type="Proteomes" id="UP000634136">
    <property type="component" value="Unassembled WGS sequence"/>
</dbReference>
<keyword evidence="2" id="KW-0378">Hydrolase</keyword>
<sequence>MGLYSSTKRTRIKGSRLFAKKNCGWRIHAAKTHDGEAFQVKTFKGKDHNCGWERDNRWVTSKWLADKYVANVRDTPDWSNTAFKNQVLRDHNVEVSRHQTYRAKRKAKKQVEGSHAEQFSKLWGYCAIIRKTNPCSTMKLKLENSCFQRMYCCLNASAVYKMRRTPEEYVDPYYSTSTFLNAYSTTIGPVPGEEYWPPTNCNQILPPEYKTTPGKPKKARKRAEDEPQNPFTNANTRKGVTTKNGLTVGVLERMLMPRGFIKFVLIPFTIKSLVRLLVMCFGKLIGFINEIGRTQLEV</sequence>
<organism evidence="2 3">
    <name type="scientific">Senna tora</name>
    <dbReference type="NCBI Taxonomy" id="362788"/>
    <lineage>
        <taxon>Eukaryota</taxon>
        <taxon>Viridiplantae</taxon>
        <taxon>Streptophyta</taxon>
        <taxon>Embryophyta</taxon>
        <taxon>Tracheophyta</taxon>
        <taxon>Spermatophyta</taxon>
        <taxon>Magnoliopsida</taxon>
        <taxon>eudicotyledons</taxon>
        <taxon>Gunneridae</taxon>
        <taxon>Pentapetalae</taxon>
        <taxon>rosids</taxon>
        <taxon>fabids</taxon>
        <taxon>Fabales</taxon>
        <taxon>Fabaceae</taxon>
        <taxon>Caesalpinioideae</taxon>
        <taxon>Cassia clade</taxon>
        <taxon>Senna</taxon>
    </lineage>
</organism>
<dbReference type="GO" id="GO:0016787">
    <property type="term" value="F:hydrolase activity"/>
    <property type="evidence" value="ECO:0007669"/>
    <property type="project" value="UniProtKB-KW"/>
</dbReference>
<name>A0A834WLB4_9FABA</name>
<dbReference type="PANTHER" id="PTHR31973:SF199">
    <property type="entry name" value="SWIM-TYPE DOMAIN-CONTAINING PROTEIN"/>
    <property type="match status" value="1"/>
</dbReference>
<dbReference type="EMBL" id="JAAIUW010000006">
    <property type="protein sequence ID" value="KAF7827227.1"/>
    <property type="molecule type" value="Genomic_DNA"/>
</dbReference>
<reference evidence="2" key="1">
    <citation type="submission" date="2020-09" db="EMBL/GenBank/DDBJ databases">
        <title>Genome-Enabled Discovery of Anthraquinone Biosynthesis in Senna tora.</title>
        <authorList>
            <person name="Kang S.-H."/>
            <person name="Pandey R.P."/>
            <person name="Lee C.-M."/>
            <person name="Sim J.-S."/>
            <person name="Jeong J.-T."/>
            <person name="Choi B.-S."/>
            <person name="Jung M."/>
            <person name="Ginzburg D."/>
            <person name="Zhao K."/>
            <person name="Won S.Y."/>
            <person name="Oh T.-J."/>
            <person name="Yu Y."/>
            <person name="Kim N.-H."/>
            <person name="Lee O.R."/>
            <person name="Lee T.-H."/>
            <person name="Bashyal P."/>
            <person name="Kim T.-S."/>
            <person name="Lee W.-H."/>
            <person name="Kawkins C."/>
            <person name="Kim C.-K."/>
            <person name="Kim J.S."/>
            <person name="Ahn B.O."/>
            <person name="Rhee S.Y."/>
            <person name="Sohng J.K."/>
        </authorList>
    </citation>
    <scope>NUCLEOTIDE SEQUENCE</scope>
    <source>
        <tissue evidence="2">Leaf</tissue>
    </source>
</reference>
<evidence type="ECO:0000256" key="1">
    <source>
        <dbReference type="SAM" id="MobiDB-lite"/>
    </source>
</evidence>
<dbReference type="AlphaFoldDB" id="A0A834WLB4"/>
<feature type="compositionally biased region" description="Polar residues" evidence="1">
    <location>
        <begin position="229"/>
        <end position="240"/>
    </location>
</feature>
<comment type="caution">
    <text evidence="2">The sequence shown here is derived from an EMBL/GenBank/DDBJ whole genome shotgun (WGS) entry which is preliminary data.</text>
</comment>
<keyword evidence="3" id="KW-1185">Reference proteome</keyword>
<gene>
    <name evidence="2" type="ORF">G2W53_018391</name>
</gene>
<evidence type="ECO:0000313" key="2">
    <source>
        <dbReference type="EMBL" id="KAF7827227.1"/>
    </source>
</evidence>
<evidence type="ECO:0000313" key="3">
    <source>
        <dbReference type="Proteomes" id="UP000634136"/>
    </source>
</evidence>